<protein>
    <submittedName>
        <fullName evidence="2">Uncharacterized protein</fullName>
    </submittedName>
</protein>
<reference evidence="2 3" key="1">
    <citation type="submission" date="2017-09" db="EMBL/GenBank/DDBJ databases">
        <title>Depth-based differentiation of microbial function through sediment-hosted aquifers and enrichment of novel symbionts in the deep terrestrial subsurface.</title>
        <authorList>
            <person name="Probst A.J."/>
            <person name="Ladd B."/>
            <person name="Jarett J.K."/>
            <person name="Geller-Mcgrath D.E."/>
            <person name="Sieber C.M."/>
            <person name="Emerson J.B."/>
            <person name="Anantharaman K."/>
            <person name="Thomas B.C."/>
            <person name="Malmstrom R."/>
            <person name="Stieglmeier M."/>
            <person name="Klingl A."/>
            <person name="Woyke T."/>
            <person name="Ryan C.M."/>
            <person name="Banfield J.F."/>
        </authorList>
    </citation>
    <scope>NUCLEOTIDE SEQUENCE [LARGE SCALE GENOMIC DNA]</scope>
    <source>
        <strain evidence="2">CG11_big_fil_rev_8_21_14_0_20_36_20</strain>
    </source>
</reference>
<keyword evidence="1" id="KW-0472">Membrane</keyword>
<dbReference type="AlphaFoldDB" id="A0A2H0NDW9"/>
<evidence type="ECO:0000256" key="1">
    <source>
        <dbReference type="SAM" id="Phobius"/>
    </source>
</evidence>
<feature type="transmembrane region" description="Helical" evidence="1">
    <location>
        <begin position="65"/>
        <end position="85"/>
    </location>
</feature>
<proteinExistence type="predicted"/>
<evidence type="ECO:0000313" key="2">
    <source>
        <dbReference type="EMBL" id="PIR07091.1"/>
    </source>
</evidence>
<feature type="transmembrane region" description="Helical" evidence="1">
    <location>
        <begin position="130"/>
        <end position="148"/>
    </location>
</feature>
<dbReference type="EMBL" id="PCWQ01000007">
    <property type="protein sequence ID" value="PIR07091.1"/>
    <property type="molecule type" value="Genomic_DNA"/>
</dbReference>
<name>A0A2H0NDW9_9BACT</name>
<organism evidence="2 3">
    <name type="scientific">Candidatus Komeilibacteria bacterium CG11_big_fil_rev_8_21_14_0_20_36_20</name>
    <dbReference type="NCBI Taxonomy" id="1974477"/>
    <lineage>
        <taxon>Bacteria</taxon>
        <taxon>Candidatus Komeiliibacteriota</taxon>
    </lineage>
</organism>
<comment type="caution">
    <text evidence="2">The sequence shown here is derived from an EMBL/GenBank/DDBJ whole genome shotgun (WGS) entry which is preliminary data.</text>
</comment>
<evidence type="ECO:0000313" key="3">
    <source>
        <dbReference type="Proteomes" id="UP000230564"/>
    </source>
</evidence>
<keyword evidence="1" id="KW-0812">Transmembrane</keyword>
<gene>
    <name evidence="2" type="ORF">COV55_01530</name>
</gene>
<keyword evidence="1" id="KW-1133">Transmembrane helix</keyword>
<sequence length="149" mass="15716">MKKTLGCLAIIILGGLCIYLTAGPVFDMSFVKLKADSSASNDQSAGFLEKNADRLVGNNPIDGKVVLFSLQYIVLGAIIGAGIIISGNLRYMTLLLLVAALVWAITNYGTNPYITGVTFFKEGLLNSKPTSFAVLCGFIGSLFGGTVVK</sequence>
<dbReference type="Proteomes" id="UP000230564">
    <property type="component" value="Unassembled WGS sequence"/>
</dbReference>
<accession>A0A2H0NDW9</accession>
<feature type="transmembrane region" description="Helical" evidence="1">
    <location>
        <begin position="92"/>
        <end position="110"/>
    </location>
</feature>